<feature type="region of interest" description="Disordered" evidence="3">
    <location>
        <begin position="1"/>
        <end position="35"/>
    </location>
</feature>
<keyword evidence="6" id="KW-1185">Reference proteome</keyword>
<evidence type="ECO:0000256" key="1">
    <source>
        <dbReference type="ARBA" id="ARBA00023125"/>
    </source>
</evidence>
<evidence type="ECO:0000259" key="4">
    <source>
        <dbReference type="PROSITE" id="PS51517"/>
    </source>
</evidence>
<evidence type="ECO:0000313" key="5">
    <source>
        <dbReference type="EMBL" id="PKY02860.1"/>
    </source>
</evidence>
<dbReference type="InterPro" id="IPR037141">
    <property type="entry name" value="NDT80_DNA-bd_dom_sf"/>
</dbReference>
<dbReference type="SUPFAM" id="SSF49417">
    <property type="entry name" value="p53-like transcription factors"/>
    <property type="match status" value="1"/>
</dbReference>
<dbReference type="Proteomes" id="UP000234254">
    <property type="component" value="Unassembled WGS sequence"/>
</dbReference>
<feature type="compositionally biased region" description="Gly residues" evidence="3">
    <location>
        <begin position="357"/>
        <end position="370"/>
    </location>
</feature>
<accession>A0A2I1CZ25</accession>
<dbReference type="FunFam" id="2.60.40.1390:FF:000006">
    <property type="entry name" value="Meiosis-specific transcription factor NDT80"/>
    <property type="match status" value="1"/>
</dbReference>
<feature type="region of interest" description="Disordered" evidence="3">
    <location>
        <begin position="334"/>
        <end position="377"/>
    </location>
</feature>
<protein>
    <submittedName>
        <fullName evidence="5">PhoG like DNA-binding family protein</fullName>
    </submittedName>
</protein>
<evidence type="ECO:0000256" key="3">
    <source>
        <dbReference type="SAM" id="MobiDB-lite"/>
    </source>
</evidence>
<name>A0A2I1CZ25_ASPC2</name>
<reference evidence="5" key="1">
    <citation type="submission" date="2016-12" db="EMBL/GenBank/DDBJ databases">
        <title>The genomes of Aspergillus section Nigri reveals drivers in fungal speciation.</title>
        <authorList>
            <consortium name="DOE Joint Genome Institute"/>
            <person name="Vesth T.C."/>
            <person name="Nybo J."/>
            <person name="Theobald S."/>
            <person name="Brandl J."/>
            <person name="Frisvad J.C."/>
            <person name="Nielsen K.F."/>
            <person name="Lyhne E.K."/>
            <person name="Kogle M.E."/>
            <person name="Kuo A."/>
            <person name="Riley R."/>
            <person name="Clum A."/>
            <person name="Nolan M."/>
            <person name="Lipzen A."/>
            <person name="Salamov A."/>
            <person name="Henrissat B."/>
            <person name="Wiebenga A."/>
            <person name="De vries R.P."/>
            <person name="Grigoriev I.V."/>
            <person name="Mortensen U.H."/>
            <person name="Andersen M.R."/>
            <person name="Baker S.E."/>
        </authorList>
    </citation>
    <scope>NUCLEOTIDE SEQUENCE</scope>
    <source>
        <strain evidence="5">IBT 28561</strain>
    </source>
</reference>
<dbReference type="InterPro" id="IPR024061">
    <property type="entry name" value="NDT80_DNA-bd_dom"/>
</dbReference>
<dbReference type="OrthoDB" id="2288358at2759"/>
<dbReference type="InterPro" id="IPR008967">
    <property type="entry name" value="p53-like_TF_DNA-bd_sf"/>
</dbReference>
<dbReference type="GO" id="GO:0045944">
    <property type="term" value="P:positive regulation of transcription by RNA polymerase II"/>
    <property type="evidence" value="ECO:0007669"/>
    <property type="project" value="TreeGrafter"/>
</dbReference>
<dbReference type="AlphaFoldDB" id="A0A2I1CZ25"/>
<feature type="region of interest" description="Disordered" evidence="3">
    <location>
        <begin position="512"/>
        <end position="565"/>
    </location>
</feature>
<keyword evidence="1 2" id="KW-0238">DNA-binding</keyword>
<feature type="compositionally biased region" description="Polar residues" evidence="3">
    <location>
        <begin position="16"/>
        <end position="35"/>
    </location>
</feature>
<gene>
    <name evidence="5" type="ORF">P168DRAFT_298534</name>
</gene>
<dbReference type="GO" id="GO:0000228">
    <property type="term" value="C:nuclear chromosome"/>
    <property type="evidence" value="ECO:0007669"/>
    <property type="project" value="TreeGrafter"/>
</dbReference>
<dbReference type="RefSeq" id="XP_024691454.1">
    <property type="nucleotide sequence ID" value="XM_024838276.1"/>
</dbReference>
<evidence type="ECO:0000313" key="6">
    <source>
        <dbReference type="Proteomes" id="UP000234254"/>
    </source>
</evidence>
<feature type="domain" description="NDT80" evidence="4">
    <location>
        <begin position="69"/>
        <end position="348"/>
    </location>
</feature>
<dbReference type="GeneID" id="36545800"/>
<proteinExistence type="predicted"/>
<dbReference type="PANTHER" id="PTHR35144:SF2">
    <property type="entry name" value="MEIOSIS-SPECIFIC TRANSCRIPTION FACTOR NDT80"/>
    <property type="match status" value="1"/>
</dbReference>
<dbReference type="VEuPathDB" id="FungiDB:P168DRAFT_298534"/>
<feature type="region of interest" description="Disordered" evidence="3">
    <location>
        <begin position="390"/>
        <end position="444"/>
    </location>
</feature>
<feature type="compositionally biased region" description="Polar residues" evidence="3">
    <location>
        <begin position="546"/>
        <end position="565"/>
    </location>
</feature>
<organism evidence="5 6">
    <name type="scientific">Aspergillus campestris (strain IBT 28561)</name>
    <dbReference type="NCBI Taxonomy" id="1392248"/>
    <lineage>
        <taxon>Eukaryota</taxon>
        <taxon>Fungi</taxon>
        <taxon>Dikarya</taxon>
        <taxon>Ascomycota</taxon>
        <taxon>Pezizomycotina</taxon>
        <taxon>Eurotiomycetes</taxon>
        <taxon>Eurotiomycetidae</taxon>
        <taxon>Eurotiales</taxon>
        <taxon>Aspergillaceae</taxon>
        <taxon>Aspergillus</taxon>
        <taxon>Aspergillus subgen. Circumdati</taxon>
    </lineage>
</organism>
<dbReference type="GO" id="GO:0003677">
    <property type="term" value="F:DNA binding"/>
    <property type="evidence" value="ECO:0007669"/>
    <property type="project" value="UniProtKB-KW"/>
</dbReference>
<dbReference type="Gene3D" id="2.60.40.1390">
    <property type="entry name" value="NDT80 DNA-binding domain"/>
    <property type="match status" value="1"/>
</dbReference>
<feature type="compositionally biased region" description="Low complexity" evidence="3">
    <location>
        <begin position="415"/>
        <end position="430"/>
    </location>
</feature>
<dbReference type="GO" id="GO:0051321">
    <property type="term" value="P:meiotic cell cycle"/>
    <property type="evidence" value="ECO:0007669"/>
    <property type="project" value="TreeGrafter"/>
</dbReference>
<evidence type="ECO:0000256" key="2">
    <source>
        <dbReference type="PROSITE-ProRule" id="PRU00850"/>
    </source>
</evidence>
<dbReference type="GO" id="GO:0003700">
    <property type="term" value="F:DNA-binding transcription factor activity"/>
    <property type="evidence" value="ECO:0007669"/>
    <property type="project" value="UniProtKB-UniRule"/>
</dbReference>
<dbReference type="PANTHER" id="PTHR35144">
    <property type="entry name" value="MEIOSIS-SPECIFIC TRANSCRIPTION FACTOR NDT80"/>
    <property type="match status" value="1"/>
</dbReference>
<dbReference type="Pfam" id="PF05224">
    <property type="entry name" value="NDT80_PhoG"/>
    <property type="match status" value="1"/>
</dbReference>
<dbReference type="PROSITE" id="PS51517">
    <property type="entry name" value="NDT80"/>
    <property type="match status" value="1"/>
</dbReference>
<dbReference type="EMBL" id="MSFM01000009">
    <property type="protein sequence ID" value="PKY02860.1"/>
    <property type="molecule type" value="Genomic_DNA"/>
</dbReference>
<sequence length="565" mass="61483">MPDFRSHRVPPLQPPTGMSPSLQSGNSAVSGNSAFGRTDNYPGTYTLHRGGTFPSLSSLSDMSRISQFTTTPRGLEGHLDRAPSMIFGQTGPMLMDPIQRISQPITDAPPFSETTVIHSIMAGGQTIKPEITAKIHKGFFQVEEKWTCYRRNYFSVSCSFTLQPWTHAPLFVKLPDHQGTERILSFSMCISAIVNGQHGEIRELVQHTPKRDKQSERKPAKVVLQPFQPPPLVLGHSSAPNSAQHGYGLGSQAPGMPMDYSTSYVSAPQPSQPPTQHTFERIQFQKATANNGKRRAQQQYYNLVVELYAQIPSPMGGSADAQWVKIARKLSHPMVVRGRSPGHYKDGRRDSSTSMGPDGGSGGSGDGSGGAVLPPGIGQAARSHLTLMSYDSSQRGGPQYGRADYHHQMRAPDQSSLSGSSPHISSSSSSTFDIGGIHDTMDPIESIKSTPSMDDSFHDPAFAMMDGRKPDVHFRSHLPPLAFEYDTVSKHSEESSNGFSENFDIMVTMPPEQSDSPAFLKQPPKLASHGLHHYSGAGGYDPVYSTRPTEGSTQCRLQNSQSLCA</sequence>
<feature type="DNA-binding region" description="NDT80" evidence="2">
    <location>
        <begin position="69"/>
        <end position="348"/>
    </location>
</feature>
<comment type="caution">
    <text evidence="5">The sequence shown here is derived from an EMBL/GenBank/DDBJ whole genome shotgun (WGS) entry which is preliminary data.</text>
</comment>
<dbReference type="InterPro" id="IPR052605">
    <property type="entry name" value="Fungal_trans_regulator"/>
</dbReference>